<dbReference type="InterPro" id="IPR044444">
    <property type="entry name" value="Ribosomal_mL44_DSRM_metazoa"/>
</dbReference>
<evidence type="ECO:0000256" key="10">
    <source>
        <dbReference type="PROSITE-ProRule" id="PRU00023"/>
    </source>
</evidence>
<keyword evidence="6" id="KW-0496">Mitochondrion</keyword>
<comment type="similarity">
    <text evidence="8">Belongs to the ribonuclease III family. Mitochondrion-specific ribosomal protein mL44 subfamily.</text>
</comment>
<dbReference type="EMBL" id="JAHXZJ010000747">
    <property type="protein sequence ID" value="KAH0558008.1"/>
    <property type="molecule type" value="Genomic_DNA"/>
</dbReference>
<evidence type="ECO:0000256" key="2">
    <source>
        <dbReference type="ARBA" id="ARBA00022737"/>
    </source>
</evidence>
<gene>
    <name evidence="12" type="ORF">KQX54_013666</name>
</gene>
<evidence type="ECO:0000313" key="13">
    <source>
        <dbReference type="Proteomes" id="UP000826195"/>
    </source>
</evidence>
<keyword evidence="7" id="KW-0687">Ribonucleoprotein</keyword>
<dbReference type="PROSITE" id="PS50142">
    <property type="entry name" value="RNASE_3_2"/>
    <property type="match status" value="1"/>
</dbReference>
<evidence type="ECO:0000256" key="6">
    <source>
        <dbReference type="ARBA" id="ARBA00023128"/>
    </source>
</evidence>
<dbReference type="GO" id="GO:0005739">
    <property type="term" value="C:mitochondrion"/>
    <property type="evidence" value="ECO:0007669"/>
    <property type="project" value="UniProtKB-SubCell"/>
</dbReference>
<dbReference type="InterPro" id="IPR036770">
    <property type="entry name" value="Ankyrin_rpt-contain_sf"/>
</dbReference>
<proteinExistence type="inferred from homology"/>
<dbReference type="GO" id="GO:0005840">
    <property type="term" value="C:ribosome"/>
    <property type="evidence" value="ECO:0007669"/>
    <property type="project" value="UniProtKB-KW"/>
</dbReference>
<dbReference type="GO" id="GO:1990904">
    <property type="term" value="C:ribonucleoprotein complex"/>
    <property type="evidence" value="ECO:0007669"/>
    <property type="project" value="UniProtKB-KW"/>
</dbReference>
<protein>
    <recommendedName>
        <fullName evidence="9">Large ribosomal subunit protein mL44</fullName>
    </recommendedName>
</protein>
<dbReference type="GO" id="GO:0004525">
    <property type="term" value="F:ribonuclease III activity"/>
    <property type="evidence" value="ECO:0007669"/>
    <property type="project" value="InterPro"/>
</dbReference>
<keyword evidence="5 10" id="KW-0040">ANK repeat</keyword>
<evidence type="ECO:0000256" key="9">
    <source>
        <dbReference type="ARBA" id="ARBA00035187"/>
    </source>
</evidence>
<feature type="domain" description="RNase III" evidence="11">
    <location>
        <begin position="438"/>
        <end position="579"/>
    </location>
</feature>
<name>A0AAV7IUK9_COTGL</name>
<dbReference type="SUPFAM" id="SSF69065">
    <property type="entry name" value="RNase III domain-like"/>
    <property type="match status" value="1"/>
</dbReference>
<dbReference type="GO" id="GO:0006396">
    <property type="term" value="P:RNA processing"/>
    <property type="evidence" value="ECO:0007669"/>
    <property type="project" value="InterPro"/>
</dbReference>
<dbReference type="GO" id="GO:0003725">
    <property type="term" value="F:double-stranded RNA binding"/>
    <property type="evidence" value="ECO:0007669"/>
    <property type="project" value="InterPro"/>
</dbReference>
<dbReference type="Pfam" id="PF22935">
    <property type="entry name" value="RM44_endonuclase"/>
    <property type="match status" value="1"/>
</dbReference>
<evidence type="ECO:0000259" key="11">
    <source>
        <dbReference type="PROSITE" id="PS50142"/>
    </source>
</evidence>
<dbReference type="Gene3D" id="3.30.160.20">
    <property type="match status" value="1"/>
</dbReference>
<dbReference type="PROSITE" id="PS50088">
    <property type="entry name" value="ANK_REPEAT"/>
    <property type="match status" value="1"/>
</dbReference>
<dbReference type="Proteomes" id="UP000826195">
    <property type="component" value="Unassembled WGS sequence"/>
</dbReference>
<dbReference type="SMART" id="SM00535">
    <property type="entry name" value="RIBOc"/>
    <property type="match status" value="1"/>
</dbReference>
<dbReference type="AlphaFoldDB" id="A0AAV7IUK9"/>
<organism evidence="12 13">
    <name type="scientific">Cotesia glomerata</name>
    <name type="common">Lepidopteran parasitic wasp</name>
    <name type="synonym">Apanteles glomeratus</name>
    <dbReference type="NCBI Taxonomy" id="32391"/>
    <lineage>
        <taxon>Eukaryota</taxon>
        <taxon>Metazoa</taxon>
        <taxon>Ecdysozoa</taxon>
        <taxon>Arthropoda</taxon>
        <taxon>Hexapoda</taxon>
        <taxon>Insecta</taxon>
        <taxon>Pterygota</taxon>
        <taxon>Neoptera</taxon>
        <taxon>Endopterygota</taxon>
        <taxon>Hymenoptera</taxon>
        <taxon>Apocrita</taxon>
        <taxon>Ichneumonoidea</taxon>
        <taxon>Braconidae</taxon>
        <taxon>Microgastrinae</taxon>
        <taxon>Cotesia</taxon>
    </lineage>
</organism>
<evidence type="ECO:0000256" key="4">
    <source>
        <dbReference type="ARBA" id="ARBA00022980"/>
    </source>
</evidence>
<dbReference type="InterPro" id="IPR000999">
    <property type="entry name" value="RNase_III_dom"/>
</dbReference>
<evidence type="ECO:0000256" key="5">
    <source>
        <dbReference type="ARBA" id="ARBA00023043"/>
    </source>
</evidence>
<dbReference type="Gene3D" id="1.25.40.20">
    <property type="entry name" value="Ankyrin repeat-containing domain"/>
    <property type="match status" value="1"/>
</dbReference>
<comment type="caution">
    <text evidence="12">The sequence shown here is derived from an EMBL/GenBank/DDBJ whole genome shotgun (WGS) entry which is preliminary data.</text>
</comment>
<reference evidence="12 13" key="1">
    <citation type="journal article" date="2021" name="J. Hered.">
        <title>A chromosome-level genome assembly of the parasitoid wasp, Cotesia glomerata (Hymenoptera: Braconidae).</title>
        <authorList>
            <person name="Pinto B.J."/>
            <person name="Weis J.J."/>
            <person name="Gamble T."/>
            <person name="Ode P.J."/>
            <person name="Paul R."/>
            <person name="Zaspel J.M."/>
        </authorList>
    </citation>
    <scope>NUCLEOTIDE SEQUENCE [LARGE SCALE GENOMIC DNA]</scope>
    <source>
        <strain evidence="12">CgM1</strain>
    </source>
</reference>
<dbReference type="InterPro" id="IPR055189">
    <property type="entry name" value="RM44_endonuclase"/>
</dbReference>
<sequence length="718" mass="82724">MMLIISIINAFQLKKAVKNENSEKVTKIITKYGIPEIFFRKNNKHDIYQLLCFAINENLPEVTEQILTNKNFSTKNNYDFSKVLRLTIKNENLKMIRMVLNKVITEHLEVTEYPMLLVIAIKKNNLQMAELFIKYGTVINPGVLEDDFLLTYAVENRQLSMIRLLLDNGAAMKNDNSKMICNLLHLALCYNCNSEVIELLLTYRNDQINMKNKNGDTALLRAVVLNKNTKTINILLENGADINAPNYDGQTSLDFLVKRLAVSSISSYTQIFKTVKIIIEHIAKMKALNFYVSEHNLSLISLRDDMSNYLKQCEEEILLMKSCKVWKTRVLFFDILGKSIVNLTKFAGNKKVVRYFNGEDLKVRFPIYATAMKKRLREALELKSDIEKCVTIFQNYLNLPVLPGKRYIRRWYGPFLREVTRRKEKAGPQKEQPRSGFLEWNFESEIYAFNQRLSEKFNLEYLSQAFTHNSYILQEERKQREVGIDDPQLNLYDNRSFIQNGKALTEKTVEAYLGFAMPRTPTECIRAFKEYLLSEEVLANRALLLGSKDIILAEEYPPSNETLANTFYALVGALAKSTNEIHTAKFIRDFLITTLAEKDLNEIFCPENPLEILNQILTNEGKEHVEPRIIAQSGVSTLVPVYRIGLYSNEQLISSGTESTIEDAIKVAALIALSKMFGFADSSYPMKFNLEIDPSEHPRNLPIHDWCTQNVQKLMQKN</sequence>
<dbReference type="PANTHER" id="PTHR24198">
    <property type="entry name" value="ANKYRIN REPEAT AND PROTEIN KINASE DOMAIN-CONTAINING PROTEIN"/>
    <property type="match status" value="1"/>
</dbReference>
<keyword evidence="3" id="KW-0809">Transit peptide</keyword>
<dbReference type="PROSITE" id="PS50297">
    <property type="entry name" value="ANK_REP_REGION"/>
    <property type="match status" value="1"/>
</dbReference>
<dbReference type="Pfam" id="PF12796">
    <property type="entry name" value="Ank_2"/>
    <property type="match status" value="1"/>
</dbReference>
<accession>A0AAV7IUK9</accession>
<dbReference type="Pfam" id="PF22892">
    <property type="entry name" value="DSRM_MRPL44"/>
    <property type="match status" value="1"/>
</dbReference>
<dbReference type="InterPro" id="IPR002110">
    <property type="entry name" value="Ankyrin_rpt"/>
</dbReference>
<dbReference type="SMART" id="SM00248">
    <property type="entry name" value="ANK"/>
    <property type="match status" value="4"/>
</dbReference>
<keyword evidence="4" id="KW-0689">Ribosomal protein</keyword>
<evidence type="ECO:0000256" key="1">
    <source>
        <dbReference type="ARBA" id="ARBA00004173"/>
    </source>
</evidence>
<evidence type="ECO:0000256" key="7">
    <source>
        <dbReference type="ARBA" id="ARBA00023274"/>
    </source>
</evidence>
<dbReference type="SUPFAM" id="SSF48403">
    <property type="entry name" value="Ankyrin repeat"/>
    <property type="match status" value="1"/>
</dbReference>
<evidence type="ECO:0000256" key="3">
    <source>
        <dbReference type="ARBA" id="ARBA00022946"/>
    </source>
</evidence>
<evidence type="ECO:0000313" key="12">
    <source>
        <dbReference type="EMBL" id="KAH0558008.1"/>
    </source>
</evidence>
<dbReference type="PANTHER" id="PTHR24198:SF165">
    <property type="entry name" value="ANKYRIN REPEAT-CONTAINING PROTEIN-RELATED"/>
    <property type="match status" value="1"/>
</dbReference>
<keyword evidence="2" id="KW-0677">Repeat</keyword>
<comment type="subcellular location">
    <subcellularLocation>
        <location evidence="1">Mitochondrion</location>
    </subcellularLocation>
</comment>
<evidence type="ECO:0000256" key="8">
    <source>
        <dbReference type="ARBA" id="ARBA00024034"/>
    </source>
</evidence>
<keyword evidence="13" id="KW-1185">Reference proteome</keyword>
<dbReference type="Gene3D" id="1.10.1520.10">
    <property type="entry name" value="Ribonuclease III domain"/>
    <property type="match status" value="1"/>
</dbReference>
<dbReference type="InterPro" id="IPR036389">
    <property type="entry name" value="RNase_III_sf"/>
</dbReference>
<feature type="repeat" description="ANK" evidence="10">
    <location>
        <begin position="214"/>
        <end position="247"/>
    </location>
</feature>
<dbReference type="CDD" id="cd19874">
    <property type="entry name" value="DSRM_MRPL44"/>
    <property type="match status" value="1"/>
</dbReference>